<organism evidence="1 2">
    <name type="scientific">Trema orientale</name>
    <name type="common">Charcoal tree</name>
    <name type="synonym">Celtis orientalis</name>
    <dbReference type="NCBI Taxonomy" id="63057"/>
    <lineage>
        <taxon>Eukaryota</taxon>
        <taxon>Viridiplantae</taxon>
        <taxon>Streptophyta</taxon>
        <taxon>Embryophyta</taxon>
        <taxon>Tracheophyta</taxon>
        <taxon>Spermatophyta</taxon>
        <taxon>Magnoliopsida</taxon>
        <taxon>eudicotyledons</taxon>
        <taxon>Gunneridae</taxon>
        <taxon>Pentapetalae</taxon>
        <taxon>rosids</taxon>
        <taxon>fabids</taxon>
        <taxon>Rosales</taxon>
        <taxon>Cannabaceae</taxon>
        <taxon>Trema</taxon>
    </lineage>
</organism>
<evidence type="ECO:0000313" key="1">
    <source>
        <dbReference type="EMBL" id="PON46465.1"/>
    </source>
</evidence>
<dbReference type="Proteomes" id="UP000237000">
    <property type="component" value="Unassembled WGS sequence"/>
</dbReference>
<sequence>MELSGRNKEQITILSFELLALSSLEVVWIPRDSDKSAHALASWAFRLKLSGKVSFTGSSP</sequence>
<protein>
    <submittedName>
        <fullName evidence="1">Uncharacterized protein</fullName>
    </submittedName>
</protein>
<dbReference type="OrthoDB" id="10362635at2759"/>
<dbReference type="EMBL" id="JXTC01000553">
    <property type="protein sequence ID" value="PON46465.1"/>
    <property type="molecule type" value="Genomic_DNA"/>
</dbReference>
<proteinExistence type="predicted"/>
<accession>A0A2P5BCD6</accession>
<keyword evidence="2" id="KW-1185">Reference proteome</keyword>
<name>A0A2P5BCD6_TREOI</name>
<dbReference type="AlphaFoldDB" id="A0A2P5BCD6"/>
<reference evidence="2" key="1">
    <citation type="submission" date="2016-06" db="EMBL/GenBank/DDBJ databases">
        <title>Parallel loss of symbiosis genes in relatives of nitrogen-fixing non-legume Parasponia.</title>
        <authorList>
            <person name="Van Velzen R."/>
            <person name="Holmer R."/>
            <person name="Bu F."/>
            <person name="Rutten L."/>
            <person name="Van Zeijl A."/>
            <person name="Liu W."/>
            <person name="Santuari L."/>
            <person name="Cao Q."/>
            <person name="Sharma T."/>
            <person name="Shen D."/>
            <person name="Roswanjaya Y."/>
            <person name="Wardhani T."/>
            <person name="Kalhor M.S."/>
            <person name="Jansen J."/>
            <person name="Van den Hoogen J."/>
            <person name="Gungor B."/>
            <person name="Hartog M."/>
            <person name="Hontelez J."/>
            <person name="Verver J."/>
            <person name="Yang W.-C."/>
            <person name="Schijlen E."/>
            <person name="Repin R."/>
            <person name="Schilthuizen M."/>
            <person name="Schranz E."/>
            <person name="Heidstra R."/>
            <person name="Miyata K."/>
            <person name="Fedorova E."/>
            <person name="Kohlen W."/>
            <person name="Bisseling T."/>
            <person name="Smit S."/>
            <person name="Geurts R."/>
        </authorList>
    </citation>
    <scope>NUCLEOTIDE SEQUENCE [LARGE SCALE GENOMIC DNA]</scope>
    <source>
        <strain evidence="2">cv. RG33-2</strain>
    </source>
</reference>
<comment type="caution">
    <text evidence="1">The sequence shown here is derived from an EMBL/GenBank/DDBJ whole genome shotgun (WGS) entry which is preliminary data.</text>
</comment>
<gene>
    <name evidence="1" type="ORF">TorRG33x02_325970</name>
</gene>
<evidence type="ECO:0000313" key="2">
    <source>
        <dbReference type="Proteomes" id="UP000237000"/>
    </source>
</evidence>
<dbReference type="InParanoid" id="A0A2P5BCD6"/>